<evidence type="ECO:0000313" key="3">
    <source>
        <dbReference type="EMBL" id="MBI0553006.1"/>
    </source>
</evidence>
<dbReference type="Gene3D" id="3.40.50.1000">
    <property type="entry name" value="HAD superfamily/HAD-like"/>
    <property type="match status" value="1"/>
</dbReference>
<dbReference type="Proteomes" id="UP001194579">
    <property type="component" value="Unassembled WGS sequence"/>
</dbReference>
<dbReference type="GO" id="GO:0004713">
    <property type="term" value="F:protein tyrosine kinase activity"/>
    <property type="evidence" value="ECO:0007669"/>
    <property type="project" value="TreeGrafter"/>
</dbReference>
<dbReference type="KEGG" id="ppar:A8F97_05970"/>
<dbReference type="GO" id="GO:0005829">
    <property type="term" value="C:cytosol"/>
    <property type="evidence" value="ECO:0007669"/>
    <property type="project" value="TreeGrafter"/>
</dbReference>
<reference evidence="2 5" key="1">
    <citation type="journal article" date="2012" name="J. Bacteriol.">
        <title>Genome sequence of Pectobacterium sp. strain SCC3193.</title>
        <authorList>
            <person name="Koskinen J.P."/>
            <person name="Laine P."/>
            <person name="Niemi O."/>
            <person name="Nykyri J."/>
            <person name="Harjunpaa H."/>
            <person name="Auvinen P."/>
            <person name="Paulin L."/>
            <person name="Pirhonen M."/>
            <person name="Palva T."/>
            <person name="Holm L."/>
        </authorList>
    </citation>
    <scope>NUCLEOTIDE SEQUENCE [LARGE SCALE GENOMIC DNA]</scope>
    <source>
        <strain evidence="2 5">SCC3193</strain>
    </source>
</reference>
<dbReference type="GeneID" id="45849006"/>
<dbReference type="EMBL" id="WABS01000001">
    <property type="protein sequence ID" value="MBI0553006.1"/>
    <property type="molecule type" value="Genomic_DNA"/>
</dbReference>
<dbReference type="InterPro" id="IPR041492">
    <property type="entry name" value="HAD_2"/>
</dbReference>
<dbReference type="SUPFAM" id="SSF56784">
    <property type="entry name" value="HAD-like"/>
    <property type="match status" value="1"/>
</dbReference>
<evidence type="ECO:0000256" key="1">
    <source>
        <dbReference type="ARBA" id="ARBA00022723"/>
    </source>
</evidence>
<accession>A0A0H3I3J1</accession>
<dbReference type="Pfam" id="PF13419">
    <property type="entry name" value="HAD_2"/>
    <property type="match status" value="1"/>
</dbReference>
<evidence type="ECO:0000313" key="4">
    <source>
        <dbReference type="EMBL" id="RKO76557.1"/>
    </source>
</evidence>
<evidence type="ECO:0000313" key="5">
    <source>
        <dbReference type="Proteomes" id="UP000008044"/>
    </source>
</evidence>
<dbReference type="EMBL" id="PSZG01000001">
    <property type="protein sequence ID" value="RKO76557.1"/>
    <property type="molecule type" value="Genomic_DNA"/>
</dbReference>
<dbReference type="PANTHER" id="PTHR43434">
    <property type="entry name" value="PHOSPHOGLYCOLATE PHOSPHATASE"/>
    <property type="match status" value="1"/>
</dbReference>
<dbReference type="OrthoDB" id="9800058at2"/>
<dbReference type="PANTHER" id="PTHR43434:SF20">
    <property type="entry name" value="5'-NUCLEOTIDASE"/>
    <property type="match status" value="1"/>
</dbReference>
<reference evidence="3" key="5">
    <citation type="submission" date="2024-05" db="EMBL/GenBank/DDBJ databases">
        <title>Identification of Pectobacterium versatile causing blackleg of potato from New York State with a whole genome sequencing approach.</title>
        <authorList>
            <person name="Ma X."/>
            <person name="Swingle B."/>
        </authorList>
    </citation>
    <scope>NUCLEOTIDE SEQUENCE</scope>
    <source>
        <strain evidence="3">NY1588A</strain>
    </source>
</reference>
<dbReference type="GO" id="GO:0046872">
    <property type="term" value="F:metal ion binding"/>
    <property type="evidence" value="ECO:0007669"/>
    <property type="project" value="UniProtKB-KW"/>
</dbReference>
<dbReference type="InterPro" id="IPR036412">
    <property type="entry name" value="HAD-like_sf"/>
</dbReference>
<keyword evidence="7" id="KW-1185">Reference proteome</keyword>
<reference evidence="4 6" key="3">
    <citation type="journal article" date="2018" name="BMC Genomics">
        <title>High genomic variability in the plant pathogenic bacterium Pectobacterium parmentieri deciphered from de novo assembled complete genomes.</title>
        <authorList>
            <person name="Zoledowska S."/>
            <person name="Motyka-Pomagruk A."/>
            <person name="Sledz W."/>
            <person name="Mengoni A."/>
            <person name="Lojkowska E."/>
        </authorList>
    </citation>
    <scope>NUCLEOTIDE SEQUENCE [LARGE SCALE GENOMIC DNA]</scope>
    <source>
        <strain evidence="4 6">IFB5626</strain>
    </source>
</reference>
<dbReference type="SFLD" id="SFLDG01129">
    <property type="entry name" value="C1.5:_HAD__Beta-PGM__Phosphata"/>
    <property type="match status" value="1"/>
</dbReference>
<dbReference type="PATRIC" id="fig|1166016.3.peg.2532"/>
<dbReference type="InterPro" id="IPR050155">
    <property type="entry name" value="HAD-like_hydrolase_sf"/>
</dbReference>
<evidence type="ECO:0000313" key="7">
    <source>
        <dbReference type="Proteomes" id="UP001194579"/>
    </source>
</evidence>
<dbReference type="InterPro" id="IPR023214">
    <property type="entry name" value="HAD_sf"/>
</dbReference>
<dbReference type="Gene3D" id="1.10.150.240">
    <property type="entry name" value="Putative phosphatase, domain 2"/>
    <property type="match status" value="1"/>
</dbReference>
<evidence type="ECO:0000313" key="2">
    <source>
        <dbReference type="EMBL" id="AFI90597.1"/>
    </source>
</evidence>
<dbReference type="STRING" id="1905730.W5S_2509"/>
<reference evidence="7" key="4">
    <citation type="submission" date="2023-07" db="EMBL/GenBank/DDBJ databases">
        <title>Identification of Pectobacterium versatile causing blackleg of potato from New York State with a whole genome sequencing approach.</title>
        <authorList>
            <person name="Ma X."/>
            <person name="Swingle B."/>
        </authorList>
    </citation>
    <scope>NUCLEOTIDE SEQUENCE [LARGE SCALE GENOMIC DNA]</scope>
    <source>
        <strain evidence="7">NY1588A</strain>
    </source>
</reference>
<dbReference type="HOGENOM" id="CLU_045011_19_4_6"/>
<dbReference type="Proteomes" id="UP000008044">
    <property type="component" value="Chromosome"/>
</dbReference>
<keyword evidence="1" id="KW-0479">Metal-binding</keyword>
<dbReference type="InterPro" id="IPR023198">
    <property type="entry name" value="PGP-like_dom2"/>
</dbReference>
<evidence type="ECO:0000313" key="6">
    <source>
        <dbReference type="Proteomes" id="UP000269665"/>
    </source>
</evidence>
<sequence length="220" mass="24245">MNIIFDLDGTIIDSVPGIKESLIYAIRKQGHMIDDGIDIASLIGPPMHSIVRTLLEPYGDSRVEETINIYRAHYGQFGLYNSVIYEGILSVLKTLKQRGDKLFIATSKRQLFAGEILDDMKISPFFSDIIGTPSDGKMDDKTKLLAYLLTQNGLEPRCSIMVGDRGDDIIAAQNNQLLSVGVLWGYGTANELATHQADILCAQPTELCQVIDKIMSSHPA</sequence>
<dbReference type="KEGG" id="pec:W5S_2509"/>
<gene>
    <name evidence="2" type="ordered locus">W5S_2509</name>
    <name evidence="4" type="ORF">C5E00_07070</name>
    <name evidence="3" type="ORF">F6Q06_00635</name>
</gene>
<dbReference type="AlphaFoldDB" id="A0A0H3I3J1"/>
<proteinExistence type="predicted"/>
<dbReference type="RefSeq" id="WP_014700170.1">
    <property type="nucleotide sequence ID" value="NC_017845.1"/>
</dbReference>
<dbReference type="eggNOG" id="COG0546">
    <property type="taxonomic scope" value="Bacteria"/>
</dbReference>
<dbReference type="SFLD" id="SFLDS00003">
    <property type="entry name" value="Haloacid_Dehalogenase"/>
    <property type="match status" value="1"/>
</dbReference>
<dbReference type="EMBL" id="CP003415">
    <property type="protein sequence ID" value="AFI90597.1"/>
    <property type="molecule type" value="Genomic_DNA"/>
</dbReference>
<name>A0A0H3I3J1_PECPM</name>
<reference evidence="2" key="2">
    <citation type="submission" date="2012-03" db="EMBL/GenBank/DDBJ databases">
        <authorList>
            <person name="Koskinen P."/>
            <person name="Laine P."/>
            <person name="Niemi O."/>
            <person name="Nykyri J."/>
            <person name="Harjunpaa H."/>
            <person name="Auvinen P."/>
            <person name="Paulin L."/>
            <person name="Pirhonen M."/>
            <person name="Palva T."/>
            <person name="Holm L."/>
        </authorList>
    </citation>
    <scope>NUCLEOTIDE SEQUENCE</scope>
    <source>
        <strain evidence="2">SCC3193</strain>
    </source>
</reference>
<organism evidence="2 5">
    <name type="scientific">Pectobacterium parmentieri</name>
    <dbReference type="NCBI Taxonomy" id="1905730"/>
    <lineage>
        <taxon>Bacteria</taxon>
        <taxon>Pseudomonadati</taxon>
        <taxon>Pseudomonadota</taxon>
        <taxon>Gammaproteobacteria</taxon>
        <taxon>Enterobacterales</taxon>
        <taxon>Pectobacteriaceae</taxon>
        <taxon>Pectobacterium</taxon>
    </lineage>
</organism>
<protein>
    <submittedName>
        <fullName evidence="3">HAD hydrolase-like protein</fullName>
    </submittedName>
    <submittedName>
        <fullName evidence="4">Haloacid dehalogenase</fullName>
    </submittedName>
    <submittedName>
        <fullName evidence="2">Phosphoglycolate phosphatase</fullName>
    </submittedName>
</protein>
<dbReference type="Proteomes" id="UP000269665">
    <property type="component" value="Unassembled WGS sequence"/>
</dbReference>